<dbReference type="Gene3D" id="3.40.30.10">
    <property type="entry name" value="Glutaredoxin"/>
    <property type="match status" value="1"/>
</dbReference>
<evidence type="ECO:0000256" key="5">
    <source>
        <dbReference type="ARBA" id="ARBA00047388"/>
    </source>
</evidence>
<keyword evidence="4" id="KW-0520">NAD</keyword>
<name>A0A085NL64_9BILA</name>
<evidence type="ECO:0000313" key="9">
    <source>
        <dbReference type="EMBL" id="KFD70210.1"/>
    </source>
</evidence>
<keyword evidence="7" id="KW-0732">Signal</keyword>
<feature type="signal peptide" evidence="7">
    <location>
        <begin position="1"/>
        <end position="24"/>
    </location>
</feature>
<sequence length="208" mass="23939">MAFQATVKALLIALIVFSVTEVLAKSKRSRSNAVYSRDYSKKHKPSIESHLPLNRTECTTTATDYLLGAEVKKISRRGKVRTLNVTRHLGRKVVALYFSAMWCRHSRCFTPVLRSIYSQISRKSFEIIYVSQNCMTMEQRMRREEYGGWPYISCEDPAGEKLLAHYKIKRLPAVIIVNPAGIPIAKYTQTRLLQRSPNQLLREWLALC</sequence>
<comment type="catalytic activity">
    <reaction evidence="6">
        <text>[protein]-dithiol + NADP(+) = [protein]-disulfide + NADPH + H(+)</text>
        <dbReference type="Rhea" id="RHEA:18753"/>
        <dbReference type="Rhea" id="RHEA-COMP:10593"/>
        <dbReference type="Rhea" id="RHEA-COMP:10594"/>
        <dbReference type="ChEBI" id="CHEBI:15378"/>
        <dbReference type="ChEBI" id="CHEBI:29950"/>
        <dbReference type="ChEBI" id="CHEBI:50058"/>
        <dbReference type="ChEBI" id="CHEBI:57783"/>
        <dbReference type="ChEBI" id="CHEBI:58349"/>
        <dbReference type="EC" id="1.8.1.8"/>
    </reaction>
</comment>
<comment type="catalytic activity">
    <reaction evidence="5">
        <text>[protein]-dithiol + NAD(+) = [protein]-disulfide + NADH + H(+)</text>
        <dbReference type="Rhea" id="RHEA:18749"/>
        <dbReference type="Rhea" id="RHEA-COMP:10593"/>
        <dbReference type="Rhea" id="RHEA-COMP:10594"/>
        <dbReference type="ChEBI" id="CHEBI:15378"/>
        <dbReference type="ChEBI" id="CHEBI:29950"/>
        <dbReference type="ChEBI" id="CHEBI:50058"/>
        <dbReference type="ChEBI" id="CHEBI:57540"/>
        <dbReference type="ChEBI" id="CHEBI:57945"/>
        <dbReference type="EC" id="1.8.1.8"/>
    </reaction>
</comment>
<reference evidence="9" key="1">
    <citation type="journal article" date="2014" name="Nat. Genet.">
        <title>Genome and transcriptome of the porcine whipworm Trichuris suis.</title>
        <authorList>
            <person name="Jex A.R."/>
            <person name="Nejsum P."/>
            <person name="Schwarz E.M."/>
            <person name="Hu L."/>
            <person name="Young N.D."/>
            <person name="Hall R.S."/>
            <person name="Korhonen P.K."/>
            <person name="Liao S."/>
            <person name="Thamsborg S."/>
            <person name="Xia J."/>
            <person name="Xu P."/>
            <person name="Wang S."/>
            <person name="Scheerlinck J.P."/>
            <person name="Hofmann A."/>
            <person name="Sternberg P.W."/>
            <person name="Wang J."/>
            <person name="Gasser R.B."/>
        </authorList>
    </citation>
    <scope>NUCLEOTIDE SEQUENCE [LARGE SCALE GENOMIC DNA]</scope>
    <source>
        <strain evidence="9">DCEP-RM93F</strain>
    </source>
</reference>
<dbReference type="GO" id="GO:0047134">
    <property type="term" value="F:protein-disulfide reductase [NAD(P)H] activity"/>
    <property type="evidence" value="ECO:0007669"/>
    <property type="project" value="UniProtKB-EC"/>
</dbReference>
<evidence type="ECO:0000256" key="2">
    <source>
        <dbReference type="ARBA" id="ARBA00022737"/>
    </source>
</evidence>
<proteinExistence type="predicted"/>
<keyword evidence="2" id="KW-0677">Repeat</keyword>
<organism evidence="9">
    <name type="scientific">Trichuris suis</name>
    <name type="common">pig whipworm</name>
    <dbReference type="NCBI Taxonomy" id="68888"/>
    <lineage>
        <taxon>Eukaryota</taxon>
        <taxon>Metazoa</taxon>
        <taxon>Ecdysozoa</taxon>
        <taxon>Nematoda</taxon>
        <taxon>Enoplea</taxon>
        <taxon>Dorylaimia</taxon>
        <taxon>Trichinellida</taxon>
        <taxon>Trichuridae</taxon>
        <taxon>Trichuris</taxon>
    </lineage>
</organism>
<dbReference type="SUPFAM" id="SSF52833">
    <property type="entry name" value="Thioredoxin-like"/>
    <property type="match status" value="1"/>
</dbReference>
<dbReference type="EC" id="1.8.1.8" evidence="1"/>
<dbReference type="EMBL" id="KL367489">
    <property type="protein sequence ID" value="KFD70210.1"/>
    <property type="molecule type" value="Genomic_DNA"/>
</dbReference>
<evidence type="ECO:0000256" key="6">
    <source>
        <dbReference type="ARBA" id="ARBA00047804"/>
    </source>
</evidence>
<keyword evidence="3" id="KW-0560">Oxidoreductase</keyword>
<accession>A0A085NL64</accession>
<dbReference type="AlphaFoldDB" id="A0A085NL64"/>
<dbReference type="InterPro" id="IPR012336">
    <property type="entry name" value="Thioredoxin-like_fold"/>
</dbReference>
<dbReference type="InterPro" id="IPR052259">
    <property type="entry name" value="Nucleoredoxin-like"/>
</dbReference>
<evidence type="ECO:0000256" key="4">
    <source>
        <dbReference type="ARBA" id="ARBA00023027"/>
    </source>
</evidence>
<dbReference type="Proteomes" id="UP000030758">
    <property type="component" value="Unassembled WGS sequence"/>
</dbReference>
<protein>
    <recommendedName>
        <fullName evidence="1">protein-disulfide reductase</fullName>
        <ecNumber evidence="1">1.8.1.8</ecNumber>
    </recommendedName>
</protein>
<gene>
    <name evidence="9" type="ORF">M514_03300</name>
</gene>
<evidence type="ECO:0000256" key="1">
    <source>
        <dbReference type="ARBA" id="ARBA00012612"/>
    </source>
</evidence>
<dbReference type="InterPro" id="IPR036249">
    <property type="entry name" value="Thioredoxin-like_sf"/>
</dbReference>
<evidence type="ECO:0000256" key="3">
    <source>
        <dbReference type="ARBA" id="ARBA00023002"/>
    </source>
</evidence>
<dbReference type="Pfam" id="PF13905">
    <property type="entry name" value="Thioredoxin_8"/>
    <property type="match status" value="1"/>
</dbReference>
<evidence type="ECO:0000256" key="7">
    <source>
        <dbReference type="SAM" id="SignalP"/>
    </source>
</evidence>
<evidence type="ECO:0000259" key="8">
    <source>
        <dbReference type="Pfam" id="PF13905"/>
    </source>
</evidence>
<dbReference type="PANTHER" id="PTHR13871">
    <property type="entry name" value="THIOREDOXIN"/>
    <property type="match status" value="1"/>
</dbReference>
<dbReference type="PANTHER" id="PTHR13871:SF96">
    <property type="entry name" value="THIOREDOXIN DOMAIN-CONTAINING PROTEIN"/>
    <property type="match status" value="1"/>
</dbReference>
<feature type="domain" description="Thioredoxin-like fold" evidence="8">
    <location>
        <begin position="92"/>
        <end position="181"/>
    </location>
</feature>
<feature type="chain" id="PRO_5001796093" description="protein-disulfide reductase" evidence="7">
    <location>
        <begin position="25"/>
        <end position="208"/>
    </location>
</feature>
<feature type="non-terminal residue" evidence="9">
    <location>
        <position position="208"/>
    </location>
</feature>